<dbReference type="Proteomes" id="UP000569951">
    <property type="component" value="Unassembled WGS sequence"/>
</dbReference>
<comment type="function">
    <text evidence="7">Possible subunit of a heme lyase.</text>
</comment>
<protein>
    <recommendedName>
        <fullName evidence="7">Cytochrome c-type biogenesis protein</fullName>
    </recommendedName>
</protein>
<dbReference type="PANTHER" id="PTHR47870:SF1">
    <property type="entry name" value="CYTOCHROME C-TYPE BIOGENESIS PROTEIN CCMH"/>
    <property type="match status" value="1"/>
</dbReference>
<evidence type="ECO:0000256" key="3">
    <source>
        <dbReference type="ARBA" id="ARBA00022723"/>
    </source>
</evidence>
<evidence type="ECO:0000256" key="6">
    <source>
        <dbReference type="ARBA" id="ARBA00023004"/>
    </source>
</evidence>
<keyword evidence="4 7" id="KW-0732">Signal</keyword>
<evidence type="ECO:0000256" key="5">
    <source>
        <dbReference type="ARBA" id="ARBA00022748"/>
    </source>
</evidence>
<dbReference type="RefSeq" id="WP_183986364.1">
    <property type="nucleotide sequence ID" value="NZ_JACHHG010000005.1"/>
</dbReference>
<evidence type="ECO:0000313" key="10">
    <source>
        <dbReference type="Proteomes" id="UP000569951"/>
    </source>
</evidence>
<feature type="signal peptide" evidence="7">
    <location>
        <begin position="1"/>
        <end position="26"/>
    </location>
</feature>
<dbReference type="EMBL" id="JACHHG010000005">
    <property type="protein sequence ID" value="MBB6098188.1"/>
    <property type="molecule type" value="Genomic_DNA"/>
</dbReference>
<keyword evidence="7" id="KW-0812">Transmembrane</keyword>
<feature type="transmembrane region" description="Helical" evidence="7">
    <location>
        <begin position="121"/>
        <end position="142"/>
    </location>
</feature>
<keyword evidence="7" id="KW-1133">Transmembrane helix</keyword>
<dbReference type="Gene3D" id="1.10.8.640">
    <property type="entry name" value="Cytochrome C biogenesis protein"/>
    <property type="match status" value="1"/>
</dbReference>
<name>A0A841I1L0_9DEIO</name>
<dbReference type="GO" id="GO:0046872">
    <property type="term" value="F:metal ion binding"/>
    <property type="evidence" value="ECO:0007669"/>
    <property type="project" value="UniProtKB-KW"/>
</dbReference>
<feature type="domain" description="CcmH/CycL/Ccl2/NrfF N-terminal" evidence="8">
    <location>
        <begin position="46"/>
        <end position="163"/>
    </location>
</feature>
<keyword evidence="5" id="KW-0201">Cytochrome c-type biogenesis</keyword>
<dbReference type="InterPro" id="IPR005616">
    <property type="entry name" value="CcmH/CycL/Ccl2/NrfF_N"/>
</dbReference>
<organism evidence="9 10">
    <name type="scientific">Deinobacterium chartae</name>
    <dbReference type="NCBI Taxonomy" id="521158"/>
    <lineage>
        <taxon>Bacteria</taxon>
        <taxon>Thermotogati</taxon>
        <taxon>Deinococcota</taxon>
        <taxon>Deinococci</taxon>
        <taxon>Deinococcales</taxon>
        <taxon>Deinococcaceae</taxon>
        <taxon>Deinobacterium</taxon>
    </lineage>
</organism>
<dbReference type="PANTHER" id="PTHR47870">
    <property type="entry name" value="CYTOCHROME C-TYPE BIOGENESIS PROTEIN CCMH"/>
    <property type="match status" value="1"/>
</dbReference>
<sequence>MTRAARSAGMTALALTLLAAPVPAGAQESSGPNSAVGTLEAGPALSADQEARARRIGSGLRCPVCQGLPISESPAALARQMMAEVRDRIARGENDEQVRSYFVSRYGEAALLAPPPSGLGLLLWAVPVAALLLGGLGLTRYLRAASRPVSDTEVSPELLERVERELQQRHKENAS</sequence>
<dbReference type="Pfam" id="PF03918">
    <property type="entry name" value="CcmH"/>
    <property type="match status" value="1"/>
</dbReference>
<reference evidence="9 10" key="1">
    <citation type="submission" date="2020-08" db="EMBL/GenBank/DDBJ databases">
        <title>Genomic Encyclopedia of Type Strains, Phase IV (KMG-IV): sequencing the most valuable type-strain genomes for metagenomic binning, comparative biology and taxonomic classification.</title>
        <authorList>
            <person name="Goeker M."/>
        </authorList>
    </citation>
    <scope>NUCLEOTIDE SEQUENCE [LARGE SCALE GENOMIC DNA]</scope>
    <source>
        <strain evidence="9 10">DSM 21458</strain>
    </source>
</reference>
<evidence type="ECO:0000313" key="9">
    <source>
        <dbReference type="EMBL" id="MBB6098188.1"/>
    </source>
</evidence>
<accession>A0A841I1L0</accession>
<evidence type="ECO:0000256" key="4">
    <source>
        <dbReference type="ARBA" id="ARBA00022729"/>
    </source>
</evidence>
<evidence type="ECO:0000256" key="7">
    <source>
        <dbReference type="RuleBase" id="RU364112"/>
    </source>
</evidence>
<dbReference type="GO" id="GO:0017004">
    <property type="term" value="P:cytochrome complex assembly"/>
    <property type="evidence" value="ECO:0007669"/>
    <property type="project" value="UniProtKB-KW"/>
</dbReference>
<dbReference type="CDD" id="cd16378">
    <property type="entry name" value="CcmH_N"/>
    <property type="match status" value="1"/>
</dbReference>
<evidence type="ECO:0000256" key="2">
    <source>
        <dbReference type="ARBA" id="ARBA00022617"/>
    </source>
</evidence>
<keyword evidence="3 7" id="KW-0479">Metal-binding</keyword>
<proteinExistence type="inferred from homology"/>
<keyword evidence="2 7" id="KW-0349">Heme</keyword>
<feature type="chain" id="PRO_5033100245" description="Cytochrome c-type biogenesis protein" evidence="7">
    <location>
        <begin position="27"/>
        <end position="175"/>
    </location>
</feature>
<dbReference type="InterPro" id="IPR038297">
    <property type="entry name" value="CcmH/CycL/NrfF/Ccl2_sf"/>
</dbReference>
<evidence type="ECO:0000256" key="1">
    <source>
        <dbReference type="ARBA" id="ARBA00010342"/>
    </source>
</evidence>
<comment type="caution">
    <text evidence="9">The sequence shown here is derived from an EMBL/GenBank/DDBJ whole genome shotgun (WGS) entry which is preliminary data.</text>
</comment>
<comment type="similarity">
    <text evidence="1 7">Belongs to the CcmH/CycL/Ccl2/NrfF family.</text>
</comment>
<keyword evidence="7" id="KW-0472">Membrane</keyword>
<keyword evidence="6 7" id="KW-0408">Iron</keyword>
<gene>
    <name evidence="9" type="ORF">HNR42_001613</name>
</gene>
<dbReference type="InterPro" id="IPR051263">
    <property type="entry name" value="C-type_cytochrome_biogenesis"/>
</dbReference>
<keyword evidence="10" id="KW-1185">Reference proteome</keyword>
<dbReference type="AlphaFoldDB" id="A0A841I1L0"/>
<evidence type="ECO:0000259" key="8">
    <source>
        <dbReference type="Pfam" id="PF03918"/>
    </source>
</evidence>